<evidence type="ECO:0000313" key="8">
    <source>
        <dbReference type="EMBL" id="MPM20952.1"/>
    </source>
</evidence>
<evidence type="ECO:0000256" key="6">
    <source>
        <dbReference type="ARBA" id="ARBA00048542"/>
    </source>
</evidence>
<evidence type="ECO:0000256" key="4">
    <source>
        <dbReference type="ARBA" id="ARBA00023027"/>
    </source>
</evidence>
<accession>A0A644XXG7</accession>
<gene>
    <name evidence="8" type="primary">azoR2_1</name>
    <name evidence="8" type="ORF">SDC9_67391</name>
</gene>
<sequence>MKKLLYIIANSKSEELSTSRTVSRQLVNAIKEKVPDVQLEELNLYEDHIPQLKGCYFASRSAIVSAEARGQLSTEEQGEIAHIEQLCDQFKAADIYVLGAPMWSLSFPAPVKEYLDCIIQAGKTISFDEDNKPHGLMGDKHRVFIYVQSSGANIPWPLKGVLSKGTSYVDDIMKFIGIEGFDELLVDDTGTTEEDRQSAIIKAVAKIPELVEKWFS</sequence>
<evidence type="ECO:0000256" key="2">
    <source>
        <dbReference type="ARBA" id="ARBA00022643"/>
    </source>
</evidence>
<dbReference type="AlphaFoldDB" id="A0A644XXG7"/>
<proteinExistence type="inferred from homology"/>
<dbReference type="EMBL" id="VSSQ01003490">
    <property type="protein sequence ID" value="MPM20952.1"/>
    <property type="molecule type" value="Genomic_DNA"/>
</dbReference>
<evidence type="ECO:0000256" key="5">
    <source>
        <dbReference type="ARBA" id="ARBA00024061"/>
    </source>
</evidence>
<evidence type="ECO:0000256" key="1">
    <source>
        <dbReference type="ARBA" id="ARBA00022630"/>
    </source>
</evidence>
<dbReference type="SUPFAM" id="SSF52218">
    <property type="entry name" value="Flavoproteins"/>
    <property type="match status" value="1"/>
</dbReference>
<dbReference type="InterPro" id="IPR003680">
    <property type="entry name" value="Flavodoxin_fold"/>
</dbReference>
<dbReference type="GO" id="GO:0010181">
    <property type="term" value="F:FMN binding"/>
    <property type="evidence" value="ECO:0007669"/>
    <property type="project" value="InterPro"/>
</dbReference>
<dbReference type="HAMAP" id="MF_01216">
    <property type="entry name" value="Azoreductase_type1"/>
    <property type="match status" value="1"/>
</dbReference>
<keyword evidence="3 8" id="KW-0560">Oxidoreductase</keyword>
<evidence type="ECO:0000256" key="3">
    <source>
        <dbReference type="ARBA" id="ARBA00023002"/>
    </source>
</evidence>
<dbReference type="Pfam" id="PF02525">
    <property type="entry name" value="Flavodoxin_2"/>
    <property type="match status" value="1"/>
</dbReference>
<evidence type="ECO:0000259" key="7">
    <source>
        <dbReference type="Pfam" id="PF02525"/>
    </source>
</evidence>
<dbReference type="Gene3D" id="3.40.50.360">
    <property type="match status" value="1"/>
</dbReference>
<reference evidence="8" key="1">
    <citation type="submission" date="2019-08" db="EMBL/GenBank/DDBJ databases">
        <authorList>
            <person name="Kucharzyk K."/>
            <person name="Murdoch R.W."/>
            <person name="Higgins S."/>
            <person name="Loffler F."/>
        </authorList>
    </citation>
    <scope>NUCLEOTIDE SEQUENCE</scope>
</reference>
<comment type="caution">
    <text evidence="8">The sequence shown here is derived from an EMBL/GenBank/DDBJ whole genome shotgun (WGS) entry which is preliminary data.</text>
</comment>
<dbReference type="EC" id="1.7.1.17" evidence="5"/>
<name>A0A644XXG7_9ZZZZ</name>
<keyword evidence="2" id="KW-0288">FMN</keyword>
<dbReference type="GO" id="GO:0016655">
    <property type="term" value="F:oxidoreductase activity, acting on NAD(P)H, quinone or similar compound as acceptor"/>
    <property type="evidence" value="ECO:0007669"/>
    <property type="project" value="InterPro"/>
</dbReference>
<keyword evidence="1" id="KW-0285">Flavoprotein</keyword>
<keyword evidence="4" id="KW-0520">NAD</keyword>
<dbReference type="InterPro" id="IPR029039">
    <property type="entry name" value="Flavoprotein-like_sf"/>
</dbReference>
<dbReference type="InterPro" id="IPR023048">
    <property type="entry name" value="NADH:quinone_OxRdtase_FMN_depd"/>
</dbReference>
<dbReference type="InterPro" id="IPR050104">
    <property type="entry name" value="FMN-dep_NADH:Q_OxRdtase_AzoR1"/>
</dbReference>
<dbReference type="PANTHER" id="PTHR43741">
    <property type="entry name" value="FMN-DEPENDENT NADH-AZOREDUCTASE 1"/>
    <property type="match status" value="1"/>
</dbReference>
<comment type="catalytic activity">
    <reaction evidence="6">
        <text>N,N-dimethyl-1,4-phenylenediamine + anthranilate + 2 NAD(+) = 2-(4-dimethylaminophenyl)diazenylbenzoate + 2 NADH + 2 H(+)</text>
        <dbReference type="Rhea" id="RHEA:55872"/>
        <dbReference type="ChEBI" id="CHEBI:15378"/>
        <dbReference type="ChEBI" id="CHEBI:15783"/>
        <dbReference type="ChEBI" id="CHEBI:16567"/>
        <dbReference type="ChEBI" id="CHEBI:57540"/>
        <dbReference type="ChEBI" id="CHEBI:57945"/>
        <dbReference type="ChEBI" id="CHEBI:71579"/>
        <dbReference type="EC" id="1.7.1.17"/>
    </reaction>
    <physiologicalReaction direction="right-to-left" evidence="6">
        <dbReference type="Rhea" id="RHEA:55874"/>
    </physiologicalReaction>
</comment>
<protein>
    <recommendedName>
        <fullName evidence="5">FMN-dependent NADH-azoreductase</fullName>
        <ecNumber evidence="5">1.7.1.17</ecNumber>
    </recommendedName>
</protein>
<organism evidence="8">
    <name type="scientific">bioreactor metagenome</name>
    <dbReference type="NCBI Taxonomy" id="1076179"/>
    <lineage>
        <taxon>unclassified sequences</taxon>
        <taxon>metagenomes</taxon>
        <taxon>ecological metagenomes</taxon>
    </lineage>
</organism>
<dbReference type="PANTHER" id="PTHR43741:SF4">
    <property type="entry name" value="FMN-DEPENDENT NADH:QUINONE OXIDOREDUCTASE"/>
    <property type="match status" value="1"/>
</dbReference>
<feature type="domain" description="Flavodoxin-like fold" evidence="7">
    <location>
        <begin position="2"/>
        <end position="207"/>
    </location>
</feature>